<sequence length="249" mass="27064">MGIDAYVHCGCWRDGLATPPAVGPVGFDEYGRLGLLAEWTRDTAEAHGEVEHWLSTGCAHEDMTVAREHLGSGTRHLARALREAGLPVLLRRLPVTNDGFIPAEEVPQVLAELEVFESEARLPDEIVLVVEAGDTVLGDGRFTGPRYRGGTDEDGFFVLDAREDPPVTVFRATRFEQRALPGGELELTGENGTVRLAGMTPFASFLPTTPRWLAVEVRTRSGADFAHVLGMLRRLCAASLTTGSPVTWT</sequence>
<reference evidence="1" key="1">
    <citation type="submission" date="2021-01" db="EMBL/GenBank/DDBJ databases">
        <title>Whole genome shotgun sequence of Actinoplanes tereljensis NBRC 105297.</title>
        <authorList>
            <person name="Komaki H."/>
            <person name="Tamura T."/>
        </authorList>
    </citation>
    <scope>NUCLEOTIDE SEQUENCE</scope>
    <source>
        <strain evidence="1">NBRC 105297</strain>
    </source>
</reference>
<evidence type="ECO:0000313" key="1">
    <source>
        <dbReference type="EMBL" id="GIF20503.1"/>
    </source>
</evidence>
<keyword evidence="2" id="KW-1185">Reference proteome</keyword>
<evidence type="ECO:0000313" key="2">
    <source>
        <dbReference type="Proteomes" id="UP000623608"/>
    </source>
</evidence>
<dbReference type="Proteomes" id="UP000623608">
    <property type="component" value="Unassembled WGS sequence"/>
</dbReference>
<accession>A0A919NLQ8</accession>
<comment type="caution">
    <text evidence="1">The sequence shown here is derived from an EMBL/GenBank/DDBJ whole genome shotgun (WGS) entry which is preliminary data.</text>
</comment>
<name>A0A919NLQ8_9ACTN</name>
<organism evidence="1 2">
    <name type="scientific">Paractinoplanes tereljensis</name>
    <dbReference type="NCBI Taxonomy" id="571912"/>
    <lineage>
        <taxon>Bacteria</taxon>
        <taxon>Bacillati</taxon>
        <taxon>Actinomycetota</taxon>
        <taxon>Actinomycetes</taxon>
        <taxon>Micromonosporales</taxon>
        <taxon>Micromonosporaceae</taxon>
        <taxon>Paractinoplanes</taxon>
    </lineage>
</organism>
<gene>
    <name evidence="1" type="ORF">Ate02nite_32330</name>
</gene>
<dbReference type="RefSeq" id="WP_203806193.1">
    <property type="nucleotide sequence ID" value="NZ_BOMY01000022.1"/>
</dbReference>
<dbReference type="AlphaFoldDB" id="A0A919NLQ8"/>
<proteinExistence type="predicted"/>
<dbReference type="EMBL" id="BOMY01000022">
    <property type="protein sequence ID" value="GIF20503.1"/>
    <property type="molecule type" value="Genomic_DNA"/>
</dbReference>
<protein>
    <submittedName>
        <fullName evidence="1">Uncharacterized protein</fullName>
    </submittedName>
</protein>